<dbReference type="Proteomes" id="UP000499080">
    <property type="component" value="Unassembled WGS sequence"/>
</dbReference>
<comment type="caution">
    <text evidence="1">The sequence shown here is derived from an EMBL/GenBank/DDBJ whole genome shotgun (WGS) entry which is preliminary data.</text>
</comment>
<evidence type="ECO:0000313" key="2">
    <source>
        <dbReference type="Proteomes" id="UP000499080"/>
    </source>
</evidence>
<keyword evidence="2" id="KW-1185">Reference proteome</keyword>
<accession>A0A4Y2P7C6</accession>
<sequence>MKGCFHAIKKLPFPRFYHPEGFLLKILAVDLAVDSSQEKCIAMPRATTGGIKAQSFAREKASLTNEELNLVRPRRSGRFQGGLKLPSLERIEKKIAEIGLGSLWRTGD</sequence>
<evidence type="ECO:0000313" key="1">
    <source>
        <dbReference type="EMBL" id="GBN46962.1"/>
    </source>
</evidence>
<dbReference type="EMBL" id="BGPR01010593">
    <property type="protein sequence ID" value="GBN46962.1"/>
    <property type="molecule type" value="Genomic_DNA"/>
</dbReference>
<name>A0A4Y2P7C6_ARAVE</name>
<protein>
    <submittedName>
        <fullName evidence="1">Uncharacterized protein</fullName>
    </submittedName>
</protein>
<organism evidence="1 2">
    <name type="scientific">Araneus ventricosus</name>
    <name type="common">Orbweaver spider</name>
    <name type="synonym">Epeira ventricosa</name>
    <dbReference type="NCBI Taxonomy" id="182803"/>
    <lineage>
        <taxon>Eukaryota</taxon>
        <taxon>Metazoa</taxon>
        <taxon>Ecdysozoa</taxon>
        <taxon>Arthropoda</taxon>
        <taxon>Chelicerata</taxon>
        <taxon>Arachnida</taxon>
        <taxon>Araneae</taxon>
        <taxon>Araneomorphae</taxon>
        <taxon>Entelegynae</taxon>
        <taxon>Araneoidea</taxon>
        <taxon>Araneidae</taxon>
        <taxon>Araneus</taxon>
    </lineage>
</organism>
<dbReference type="AlphaFoldDB" id="A0A4Y2P7C6"/>
<gene>
    <name evidence="1" type="ORF">AVEN_24931_1</name>
</gene>
<reference evidence="1 2" key="1">
    <citation type="journal article" date="2019" name="Sci. Rep.">
        <title>Orb-weaving spider Araneus ventricosus genome elucidates the spidroin gene catalogue.</title>
        <authorList>
            <person name="Kono N."/>
            <person name="Nakamura H."/>
            <person name="Ohtoshi R."/>
            <person name="Moran D.A.P."/>
            <person name="Shinohara A."/>
            <person name="Yoshida Y."/>
            <person name="Fujiwara M."/>
            <person name="Mori M."/>
            <person name="Tomita M."/>
            <person name="Arakawa K."/>
        </authorList>
    </citation>
    <scope>NUCLEOTIDE SEQUENCE [LARGE SCALE GENOMIC DNA]</scope>
</reference>
<proteinExistence type="predicted"/>